<dbReference type="CDD" id="cd03789">
    <property type="entry name" value="GT9_LPS_heptosyltransferase"/>
    <property type="match status" value="1"/>
</dbReference>
<dbReference type="AlphaFoldDB" id="A0A3B1BNR7"/>
<keyword evidence="3" id="KW-1003">Cell membrane</keyword>
<name>A0A3B1BNR7_9ZZZZ</name>
<dbReference type="SUPFAM" id="SSF53756">
    <property type="entry name" value="UDP-Glycosyltransferase/glycogen phosphorylase"/>
    <property type="match status" value="1"/>
</dbReference>
<evidence type="ECO:0000256" key="1">
    <source>
        <dbReference type="ARBA" id="ARBA00004515"/>
    </source>
</evidence>
<comment type="catalytic activity">
    <reaction evidence="12">
        <text>an alpha-Kdo-(2-&gt;4)-alpha-Kdo-(2-&gt;6)-lipid A + ADP-L-glycero-beta-D-manno-heptose = an L-alpha-D-Hep-(1-&gt;5)-[alpha-Kdo-(2-&gt;4)]-alpha-Kdo-(2-&gt;6)-lipid A + ADP + H(+)</text>
        <dbReference type="Rhea" id="RHEA:74067"/>
        <dbReference type="ChEBI" id="CHEBI:15378"/>
        <dbReference type="ChEBI" id="CHEBI:61506"/>
        <dbReference type="ChEBI" id="CHEBI:176431"/>
        <dbReference type="ChEBI" id="CHEBI:193068"/>
        <dbReference type="ChEBI" id="CHEBI:456216"/>
        <dbReference type="EC" id="2.4.99.23"/>
    </reaction>
</comment>
<dbReference type="InterPro" id="IPR011908">
    <property type="entry name" value="LipoPS_heptosylTferase-I"/>
</dbReference>
<evidence type="ECO:0000256" key="6">
    <source>
        <dbReference type="ARBA" id="ARBA00022679"/>
    </source>
</evidence>
<dbReference type="PANTHER" id="PTHR30160">
    <property type="entry name" value="TETRAACYLDISACCHARIDE 4'-KINASE-RELATED"/>
    <property type="match status" value="1"/>
</dbReference>
<evidence type="ECO:0000256" key="4">
    <source>
        <dbReference type="ARBA" id="ARBA00022519"/>
    </source>
</evidence>
<dbReference type="GO" id="GO:0009244">
    <property type="term" value="P:lipopolysaccharide core region biosynthetic process"/>
    <property type="evidence" value="ECO:0007669"/>
    <property type="project" value="InterPro"/>
</dbReference>
<dbReference type="GO" id="GO:0005829">
    <property type="term" value="C:cytosol"/>
    <property type="evidence" value="ECO:0007669"/>
    <property type="project" value="TreeGrafter"/>
</dbReference>
<accession>A0A3B1BNR7</accession>
<dbReference type="InterPro" id="IPR002201">
    <property type="entry name" value="Glyco_trans_9"/>
</dbReference>
<evidence type="ECO:0000313" key="13">
    <source>
        <dbReference type="EMBL" id="VAX16181.1"/>
    </source>
</evidence>
<keyword evidence="4" id="KW-0997">Cell inner membrane</keyword>
<evidence type="ECO:0000256" key="5">
    <source>
        <dbReference type="ARBA" id="ARBA00022676"/>
    </source>
</evidence>
<dbReference type="InterPro" id="IPR051199">
    <property type="entry name" value="LPS_LOS_Heptosyltrfase"/>
</dbReference>
<evidence type="ECO:0000256" key="7">
    <source>
        <dbReference type="ARBA" id="ARBA00022985"/>
    </source>
</evidence>
<gene>
    <name evidence="13" type="ORF">MNBD_NITROSPINAE04-1515</name>
</gene>
<protein>
    <recommendedName>
        <fullName evidence="10">Lipopolysaccharide heptosyltransferase 1</fullName>
        <ecNumber evidence="9">2.4.99.23</ecNumber>
    </recommendedName>
    <alternativeName>
        <fullName evidence="11">ADP-heptose:lipopolysaccharide heptosyltransferase I</fullName>
    </alternativeName>
</protein>
<evidence type="ECO:0000256" key="2">
    <source>
        <dbReference type="ARBA" id="ARBA00004713"/>
    </source>
</evidence>
<evidence type="ECO:0000256" key="3">
    <source>
        <dbReference type="ARBA" id="ARBA00022475"/>
    </source>
</evidence>
<dbReference type="GO" id="GO:0005886">
    <property type="term" value="C:plasma membrane"/>
    <property type="evidence" value="ECO:0007669"/>
    <property type="project" value="UniProtKB-SubCell"/>
</dbReference>
<sequence length="346" mass="38321">MQNIDSSGRVSILLVKTSSMGDVIHTFPVARAIKKFFPDVTVDWVVAEGYTELVRLSPYVDNIYPFRRKEWGRWWSPATLKQISAFIRLIRGHEYDAVIDLQGLLRSGLISLAARAPVKIGFAYAREGASFFYNRKVGSNDADIHAIDRYMQTLLELGIEAGTAVGYDLAIPQAELDWAEKAVSEKPFVAINPNARWETKRWPIKRFAKLAKELHKREGLRSVIIGGPEDIERGKTLADEAGDCAIDLTNAGGFGRLAAILHKSSGLITNDSGPMHLAVALGTPTVAIFGPTNPKRTGPYGMENAVTQHPLQCAPCYKRVCPTLHECMEEVMVEGVISSWDKVKKR</sequence>
<evidence type="ECO:0000256" key="11">
    <source>
        <dbReference type="ARBA" id="ARBA00044330"/>
    </source>
</evidence>
<keyword evidence="6 13" id="KW-0808">Transferase</keyword>
<dbReference type="GO" id="GO:0008713">
    <property type="term" value="F:ADP-heptose-lipopolysaccharide heptosyltransferase activity"/>
    <property type="evidence" value="ECO:0007669"/>
    <property type="project" value="TreeGrafter"/>
</dbReference>
<keyword evidence="7" id="KW-0448">Lipopolysaccharide biosynthesis</keyword>
<dbReference type="Gene3D" id="3.40.50.2000">
    <property type="entry name" value="Glycogen Phosphorylase B"/>
    <property type="match status" value="2"/>
</dbReference>
<reference evidence="13" key="1">
    <citation type="submission" date="2018-06" db="EMBL/GenBank/DDBJ databases">
        <authorList>
            <person name="Zhirakovskaya E."/>
        </authorList>
    </citation>
    <scope>NUCLEOTIDE SEQUENCE</scope>
</reference>
<comment type="subcellular location">
    <subcellularLocation>
        <location evidence="1">Cell inner membrane</location>
        <topology evidence="1">Peripheral membrane protein</topology>
        <orientation evidence="1">Cytoplasmic side</orientation>
    </subcellularLocation>
</comment>
<dbReference type="PANTHER" id="PTHR30160:SF1">
    <property type="entry name" value="LIPOPOLYSACCHARIDE 1,2-N-ACETYLGLUCOSAMINETRANSFERASE-RELATED"/>
    <property type="match status" value="1"/>
</dbReference>
<evidence type="ECO:0000256" key="12">
    <source>
        <dbReference type="ARBA" id="ARBA00049201"/>
    </source>
</evidence>
<dbReference type="Pfam" id="PF01075">
    <property type="entry name" value="Glyco_transf_9"/>
    <property type="match status" value="1"/>
</dbReference>
<dbReference type="EC" id="2.4.99.23" evidence="9"/>
<keyword evidence="8" id="KW-0472">Membrane</keyword>
<comment type="pathway">
    <text evidence="2">Bacterial outer membrane biogenesis; LPS core biosynthesis.</text>
</comment>
<evidence type="ECO:0000256" key="9">
    <source>
        <dbReference type="ARBA" id="ARBA00044041"/>
    </source>
</evidence>
<evidence type="ECO:0000256" key="8">
    <source>
        <dbReference type="ARBA" id="ARBA00023136"/>
    </source>
</evidence>
<keyword evidence="5" id="KW-0328">Glycosyltransferase</keyword>
<proteinExistence type="predicted"/>
<dbReference type="EMBL" id="UOGA01000058">
    <property type="protein sequence ID" value="VAX16181.1"/>
    <property type="molecule type" value="Genomic_DNA"/>
</dbReference>
<evidence type="ECO:0000256" key="10">
    <source>
        <dbReference type="ARBA" id="ARBA00044190"/>
    </source>
</evidence>
<dbReference type="NCBIfam" id="TIGR02193">
    <property type="entry name" value="heptsyl_trn_I"/>
    <property type="match status" value="1"/>
</dbReference>
<organism evidence="13">
    <name type="scientific">hydrothermal vent metagenome</name>
    <dbReference type="NCBI Taxonomy" id="652676"/>
    <lineage>
        <taxon>unclassified sequences</taxon>
        <taxon>metagenomes</taxon>
        <taxon>ecological metagenomes</taxon>
    </lineage>
</organism>